<dbReference type="EMBL" id="JAPUUL010000260">
    <property type="protein sequence ID" value="KAJ8131605.1"/>
    <property type="molecule type" value="Genomic_DNA"/>
</dbReference>
<gene>
    <name evidence="1" type="ORF">O1611_g2021</name>
</gene>
<protein>
    <submittedName>
        <fullName evidence="1">Uncharacterized protein</fullName>
    </submittedName>
</protein>
<keyword evidence="2" id="KW-1185">Reference proteome</keyword>
<name>A0ACC2JW12_9PEZI</name>
<accession>A0ACC2JW12</accession>
<comment type="caution">
    <text evidence="1">The sequence shown here is derived from an EMBL/GenBank/DDBJ whole genome shotgun (WGS) entry which is preliminary data.</text>
</comment>
<organism evidence="1 2">
    <name type="scientific">Lasiodiplodia mahajangana</name>
    <dbReference type="NCBI Taxonomy" id="1108764"/>
    <lineage>
        <taxon>Eukaryota</taxon>
        <taxon>Fungi</taxon>
        <taxon>Dikarya</taxon>
        <taxon>Ascomycota</taxon>
        <taxon>Pezizomycotina</taxon>
        <taxon>Dothideomycetes</taxon>
        <taxon>Dothideomycetes incertae sedis</taxon>
        <taxon>Botryosphaeriales</taxon>
        <taxon>Botryosphaeriaceae</taxon>
        <taxon>Lasiodiplodia</taxon>
    </lineage>
</organism>
<proteinExistence type="predicted"/>
<reference evidence="1" key="1">
    <citation type="submission" date="2022-12" db="EMBL/GenBank/DDBJ databases">
        <title>Genome Sequence of Lasiodiplodia mahajangana.</title>
        <authorList>
            <person name="Buettner E."/>
        </authorList>
    </citation>
    <scope>NUCLEOTIDE SEQUENCE</scope>
    <source>
        <strain evidence="1">VT137</strain>
    </source>
</reference>
<sequence length="1013" mass="112855">MKQFSCLIAALSPSAQNGKSLWGTFQAPSFPMWMNNGGFRSSFTVPWGNKKSGICNPYTEAPATEIVRKYDFNISRGMIAPDGYEKSVILVNGQFPGPLIEANWGDYVEVNVHNNIVEEPQEGTAIHWHGFLQNKSVWEDGVPGVSQCPIAPGKSFTYKFRAELYGSSWYHSHYSAQYSGGLFGPMVVHGPSNAKYDVDLGPIMVNDWWHEDYMMTVKEVMSPGFQGRTFSDNNLINGRMNFDCSKVDAGDTTKCTENAGLSKFKFRAGKTHRLRFINAGSEGVQRISIDNHMMTLTRLGFGKREQGKDCRSQQHRMPRPKRPGAPEPKRRSRNGCCCQRTGEACDYSIRLNWEGRRGKQADSGLVGFAHDTPSPTIPAKGFKLVHQYPSVDAPGVRRVEPLTGAYDQPKLENPRSQTGVSFVDTTPYFVRESEQHPSKRIKLSDVQPAEYSEKRPYSSHSSILESTSVTARLSGSSGASPLTPATSSTYSDDGQQQVSRAEQDAASFSTKRLSVNSLLAGPANLRALYNDSAGHTRGMLPPLDTRSTSNEPTFYGVDKGFQDYDLGKNDDMNAIGGSSPLLQRESLDTPLEEPLDWSWTEFGFGVDNNDAEEEDGGYYSKPVSIFIPQNLEPLPTLVPYDDPHANPFRTILPQMAVKNDSLLALLLAYSVLVASHRARVLNHPEPTLRIAFWVDDIFPALREALDDPDRNFSNANLATAIMLTSLEIVSPKIFGYDIPWQRHLGLAREVIMVRPGGLRGFQSNFRQDPVCSFLFSWAAYLDVIGGLTGGPKDASSSWIFDYELDDMVDGYDEIDCIMGFTTRCCYLLAQIADLARKCDAERIGEDSSVREDWVPSREVTDQAVKLKEAVEVSMQQDPVACQHIHKAGDVKKWDKKEMAATNSAYHWAALVHLYKRILGRPSGDVDVQRAVENIIASLSRIRPGGTAESCLLFPMFTAGCDTQSEDHRALILNRFLSAEKHGMTQVHNARRLMQRVWETKRPWETLVSTEFIG</sequence>
<evidence type="ECO:0000313" key="1">
    <source>
        <dbReference type="EMBL" id="KAJ8131605.1"/>
    </source>
</evidence>
<dbReference type="Proteomes" id="UP001153332">
    <property type="component" value="Unassembled WGS sequence"/>
</dbReference>
<evidence type="ECO:0000313" key="2">
    <source>
        <dbReference type="Proteomes" id="UP001153332"/>
    </source>
</evidence>